<reference evidence="4 5" key="1">
    <citation type="submission" date="2016-04" db="EMBL/GenBank/DDBJ databases">
        <title>Draft genome sequence of Aeribacillus pallidus 8m3 from petroleum reservoir.</title>
        <authorList>
            <person name="Poltaraus A.B."/>
            <person name="Nazina T.N."/>
            <person name="Tourova T.P."/>
            <person name="Malakho S.M."/>
            <person name="Korshunova A.V."/>
            <person name="Sokolova D.S."/>
        </authorList>
    </citation>
    <scope>NUCLEOTIDE SEQUENCE [LARGE SCALE GENOMIC DNA]</scope>
    <source>
        <strain evidence="4 5">8m3</strain>
    </source>
</reference>
<dbReference type="STRING" id="33936.AZI98_00025"/>
<dbReference type="GeneID" id="301127316"/>
<feature type="transmembrane region" description="Helical" evidence="1">
    <location>
        <begin position="106"/>
        <end position="128"/>
    </location>
</feature>
<evidence type="ECO:0000313" key="6">
    <source>
        <dbReference type="Proteomes" id="UP000214606"/>
    </source>
</evidence>
<reference evidence="3 6" key="2">
    <citation type="submission" date="2016-10" db="EMBL/GenBank/DDBJ databases">
        <title>The whole genome sequencing and assembly of Aeribacillus pallidus KCTC3564 strain.</title>
        <authorList>
            <person name="Lee Y.-J."/>
            <person name="Park M.-K."/>
            <person name="Yi H."/>
            <person name="Bahn Y.-S."/>
            <person name="Kim J.F."/>
            <person name="Lee D.-W."/>
        </authorList>
    </citation>
    <scope>NUCLEOTIDE SEQUENCE [LARGE SCALE GENOMIC DNA]</scope>
    <source>
        <strain evidence="3 6">KCTC3564</strain>
    </source>
</reference>
<evidence type="ECO:0000259" key="2">
    <source>
        <dbReference type="Pfam" id="PF07885"/>
    </source>
</evidence>
<sequence length="134" mass="14811">MAIVVGTGIMFCLVMSIRTMFSAVKRGTFLTFETVYLIALVYASFLLGFGVIYLILTQYGFPILAESGRPLYGTYLENLTTCLYFSAVTLFSVGYGDITPFGIGRWIAIVQAMIGYILPTVVVAKTMIDIEKKQ</sequence>
<dbReference type="EMBL" id="LWBR01000001">
    <property type="protein sequence ID" value="KZN97971.1"/>
    <property type="molecule type" value="Genomic_DNA"/>
</dbReference>
<dbReference type="InterPro" id="IPR013099">
    <property type="entry name" value="K_chnl_dom"/>
</dbReference>
<name>A0A165Z8I4_9BACI</name>
<gene>
    <name evidence="3" type="ORF">AP3564_02405</name>
    <name evidence="4" type="ORF">AZI98_00025</name>
</gene>
<dbReference type="SUPFAM" id="SSF81324">
    <property type="entry name" value="Voltage-gated potassium channels"/>
    <property type="match status" value="1"/>
</dbReference>
<dbReference type="OrthoDB" id="9813518at2"/>
<organism evidence="4 5">
    <name type="scientific">Aeribacillus pallidus</name>
    <dbReference type="NCBI Taxonomy" id="33936"/>
    <lineage>
        <taxon>Bacteria</taxon>
        <taxon>Bacillati</taxon>
        <taxon>Bacillota</taxon>
        <taxon>Bacilli</taxon>
        <taxon>Bacillales</taxon>
        <taxon>Bacillaceae</taxon>
        <taxon>Aeribacillus</taxon>
    </lineage>
</organism>
<accession>A0A165Z8I4</accession>
<accession>A0A164BAR9</accession>
<dbReference type="AlphaFoldDB" id="A0A165Z8I4"/>
<keyword evidence="5" id="KW-1185">Reference proteome</keyword>
<dbReference type="Proteomes" id="UP000214606">
    <property type="component" value="Chromosome"/>
</dbReference>
<protein>
    <recommendedName>
        <fullName evidence="2">Potassium channel domain-containing protein</fullName>
    </recommendedName>
</protein>
<keyword evidence="1" id="KW-1133">Transmembrane helix</keyword>
<dbReference type="Pfam" id="PF07885">
    <property type="entry name" value="Ion_trans_2"/>
    <property type="match status" value="1"/>
</dbReference>
<evidence type="ECO:0000313" key="4">
    <source>
        <dbReference type="EMBL" id="KZN97971.1"/>
    </source>
</evidence>
<evidence type="ECO:0000313" key="3">
    <source>
        <dbReference type="EMBL" id="ASS89269.1"/>
    </source>
</evidence>
<keyword evidence="1" id="KW-0812">Transmembrane</keyword>
<dbReference type="Proteomes" id="UP000076476">
    <property type="component" value="Unassembled WGS sequence"/>
</dbReference>
<evidence type="ECO:0000313" key="5">
    <source>
        <dbReference type="Proteomes" id="UP000076476"/>
    </source>
</evidence>
<keyword evidence="1" id="KW-0472">Membrane</keyword>
<dbReference type="RefSeq" id="WP_063386252.1">
    <property type="nucleotide sequence ID" value="NZ_CP017703.1"/>
</dbReference>
<dbReference type="Gene3D" id="1.10.287.70">
    <property type="match status" value="1"/>
</dbReference>
<dbReference type="EMBL" id="CP017703">
    <property type="protein sequence ID" value="ASS89269.1"/>
    <property type="molecule type" value="Genomic_DNA"/>
</dbReference>
<feature type="domain" description="Potassium channel" evidence="2">
    <location>
        <begin position="56"/>
        <end position="128"/>
    </location>
</feature>
<feature type="transmembrane region" description="Helical" evidence="1">
    <location>
        <begin position="36"/>
        <end position="56"/>
    </location>
</feature>
<feature type="transmembrane region" description="Helical" evidence="1">
    <location>
        <begin position="76"/>
        <end position="94"/>
    </location>
</feature>
<evidence type="ECO:0000256" key="1">
    <source>
        <dbReference type="SAM" id="Phobius"/>
    </source>
</evidence>
<proteinExistence type="predicted"/>
<dbReference type="KEGG" id="apak:AP3564_02405"/>